<name>A0A0W1R7K7_9EURY</name>
<dbReference type="InterPro" id="IPR029068">
    <property type="entry name" value="Glyas_Bleomycin-R_OHBP_Dase"/>
</dbReference>
<evidence type="ECO:0000259" key="2">
    <source>
        <dbReference type="PROSITE" id="PS51819"/>
    </source>
</evidence>
<dbReference type="RefSeq" id="WP_058581900.1">
    <property type="nucleotide sequence ID" value="NZ_LOPU01000028.1"/>
</dbReference>
<dbReference type="Proteomes" id="UP000054387">
    <property type="component" value="Unassembled WGS sequence"/>
</dbReference>
<dbReference type="PANTHER" id="PTHR36110">
    <property type="entry name" value="RING-CLEAVING DIOXYGENASE MHQE-RELATED"/>
    <property type="match status" value="1"/>
</dbReference>
<dbReference type="STRING" id="1514971.AUR64_13035"/>
<feature type="region of interest" description="Disordered" evidence="1">
    <location>
        <begin position="272"/>
        <end position="309"/>
    </location>
</feature>
<sequence length="309" mass="34142">MLSDTPGIHHVSAIVRDAQRNVDFYTDVLGLRFVKRTVDFEDRFAYHLYYGDERGTEGSVLTFFPFPEEVDGRVGRPQIATASLAIPDDAVNYWTTRFADHGVDYEVTERFDETVVAVSDPDGTNLELVTASGPSDPWSGGPIPTEHGIRGVHGVSLLSASPFVTASLLDTFGFELVAEEGDVVRYRADGRGSVVDILDREAPFGREGAGTIHHVAFGVPDEAALHEWRDLLADRDVRVSRVTDRHFFQSLYVRDAGGVLFELATEPVELVDDDPAPGRHLALPPQFEEDRETIQSQLPPLELPESVPE</sequence>
<gene>
    <name evidence="3" type="ORF">AUR64_13035</name>
</gene>
<dbReference type="InterPro" id="IPR037523">
    <property type="entry name" value="VOC_core"/>
</dbReference>
<dbReference type="Gene3D" id="3.10.180.10">
    <property type="entry name" value="2,3-Dihydroxybiphenyl 1,2-Dioxygenase, domain 1"/>
    <property type="match status" value="2"/>
</dbReference>
<dbReference type="PROSITE" id="PS51819">
    <property type="entry name" value="VOC"/>
    <property type="match status" value="2"/>
</dbReference>
<keyword evidence="4" id="KW-1185">Reference proteome</keyword>
<dbReference type="AlphaFoldDB" id="A0A0W1R7K7"/>
<dbReference type="SUPFAM" id="SSF54593">
    <property type="entry name" value="Glyoxalase/Bleomycin resistance protein/Dihydroxybiphenyl dioxygenase"/>
    <property type="match status" value="1"/>
</dbReference>
<protein>
    <submittedName>
        <fullName evidence="3">Diguanylate cyclase</fullName>
    </submittedName>
</protein>
<dbReference type="InterPro" id="IPR052537">
    <property type="entry name" value="Extradiol_RC_dioxygenase"/>
</dbReference>
<accession>A0A0W1R7K7</accession>
<dbReference type="OrthoDB" id="9710at2157"/>
<evidence type="ECO:0000313" key="4">
    <source>
        <dbReference type="Proteomes" id="UP000054387"/>
    </source>
</evidence>
<dbReference type="InterPro" id="IPR004360">
    <property type="entry name" value="Glyas_Fos-R_dOase_dom"/>
</dbReference>
<feature type="domain" description="VOC" evidence="2">
    <location>
        <begin position="7"/>
        <end position="131"/>
    </location>
</feature>
<dbReference type="EMBL" id="LOPU01000028">
    <property type="protein sequence ID" value="KTG09591.1"/>
    <property type="molecule type" value="Genomic_DNA"/>
</dbReference>
<reference evidence="3 4" key="1">
    <citation type="submission" date="2015-12" db="EMBL/GenBank/DDBJ databases">
        <title>Haloprofundus marisrubri gen. nov., sp. nov., an extremely halophilic archaeon isolated from the Discovery deep brine-seawater interface in the Red Sea.</title>
        <authorList>
            <person name="Zhang G."/>
            <person name="Stingl U."/>
            <person name="Rashid M."/>
        </authorList>
    </citation>
    <scope>NUCLEOTIDE SEQUENCE [LARGE SCALE GENOMIC DNA]</scope>
    <source>
        <strain evidence="3 4">SB9</strain>
    </source>
</reference>
<evidence type="ECO:0000313" key="3">
    <source>
        <dbReference type="EMBL" id="KTG09591.1"/>
    </source>
</evidence>
<proteinExistence type="predicted"/>
<feature type="compositionally biased region" description="Low complexity" evidence="1">
    <location>
        <begin position="298"/>
        <end position="309"/>
    </location>
</feature>
<dbReference type="Pfam" id="PF00903">
    <property type="entry name" value="Glyoxalase"/>
    <property type="match status" value="2"/>
</dbReference>
<comment type="caution">
    <text evidence="3">The sequence shown here is derived from an EMBL/GenBank/DDBJ whole genome shotgun (WGS) entry which is preliminary data.</text>
</comment>
<evidence type="ECO:0000256" key="1">
    <source>
        <dbReference type="SAM" id="MobiDB-lite"/>
    </source>
</evidence>
<dbReference type="PANTHER" id="PTHR36110:SF4">
    <property type="entry name" value="RING-CLEAVING DIOXYGENASE MHQA-RELATED"/>
    <property type="match status" value="1"/>
</dbReference>
<feature type="domain" description="VOC" evidence="2">
    <location>
        <begin position="151"/>
        <end position="266"/>
    </location>
</feature>
<organism evidence="3 4">
    <name type="scientific">Haloprofundus marisrubri</name>
    <dbReference type="NCBI Taxonomy" id="1514971"/>
    <lineage>
        <taxon>Archaea</taxon>
        <taxon>Methanobacteriati</taxon>
        <taxon>Methanobacteriota</taxon>
        <taxon>Stenosarchaea group</taxon>
        <taxon>Halobacteria</taxon>
        <taxon>Halobacteriales</taxon>
        <taxon>Haloferacaceae</taxon>
        <taxon>Haloprofundus</taxon>
    </lineage>
</organism>